<proteinExistence type="predicted"/>
<evidence type="ECO:0000313" key="3">
    <source>
        <dbReference type="EMBL" id="ACO68897.1"/>
    </source>
</evidence>
<feature type="coiled-coil region" evidence="1">
    <location>
        <begin position="470"/>
        <end position="497"/>
    </location>
</feature>
<dbReference type="AlphaFoldDB" id="C1FE45"/>
<reference evidence="3 4" key="1">
    <citation type="journal article" date="2009" name="Science">
        <title>Green evolution and dynamic adaptations revealed by genomes of the marine picoeukaryotes Micromonas.</title>
        <authorList>
            <person name="Worden A.Z."/>
            <person name="Lee J.H."/>
            <person name="Mock T."/>
            <person name="Rouze P."/>
            <person name="Simmons M.P."/>
            <person name="Aerts A.L."/>
            <person name="Allen A.E."/>
            <person name="Cuvelier M.L."/>
            <person name="Derelle E."/>
            <person name="Everett M.V."/>
            <person name="Foulon E."/>
            <person name="Grimwood J."/>
            <person name="Gundlach H."/>
            <person name="Henrissat B."/>
            <person name="Napoli C."/>
            <person name="McDonald S.M."/>
            <person name="Parker M.S."/>
            <person name="Rombauts S."/>
            <person name="Salamov A."/>
            <person name="Von Dassow P."/>
            <person name="Badger J.H."/>
            <person name="Coutinho P.M."/>
            <person name="Demir E."/>
            <person name="Dubchak I."/>
            <person name="Gentemann C."/>
            <person name="Eikrem W."/>
            <person name="Gready J.E."/>
            <person name="John U."/>
            <person name="Lanier W."/>
            <person name="Lindquist E.A."/>
            <person name="Lucas S."/>
            <person name="Mayer K.F."/>
            <person name="Moreau H."/>
            <person name="Not F."/>
            <person name="Otillar R."/>
            <person name="Panaud O."/>
            <person name="Pangilinan J."/>
            <person name="Paulsen I."/>
            <person name="Piegu B."/>
            <person name="Poliakov A."/>
            <person name="Robbens S."/>
            <person name="Schmutz J."/>
            <person name="Toulza E."/>
            <person name="Wyss T."/>
            <person name="Zelensky A."/>
            <person name="Zhou K."/>
            <person name="Armbrust E.V."/>
            <person name="Bhattacharya D."/>
            <person name="Goodenough U.W."/>
            <person name="Van de Peer Y."/>
            <person name="Grigoriev I.V."/>
        </authorList>
    </citation>
    <scope>NUCLEOTIDE SEQUENCE [LARGE SCALE GENOMIC DNA]</scope>
    <source>
        <strain evidence="4">RCC299 / NOUM17</strain>
    </source>
</reference>
<dbReference type="RefSeq" id="XP_002507639.1">
    <property type="nucleotide sequence ID" value="XM_002507593.1"/>
</dbReference>
<dbReference type="EMBL" id="CP001574">
    <property type="protein sequence ID" value="ACO68897.1"/>
    <property type="molecule type" value="Genomic_DNA"/>
</dbReference>
<dbReference type="OrthoDB" id="2021191at2759"/>
<evidence type="ECO:0000313" key="4">
    <source>
        <dbReference type="Proteomes" id="UP000002009"/>
    </source>
</evidence>
<feature type="compositionally biased region" description="Polar residues" evidence="2">
    <location>
        <begin position="627"/>
        <end position="638"/>
    </location>
</feature>
<keyword evidence="1" id="KW-0175">Coiled coil</keyword>
<dbReference type="Proteomes" id="UP000002009">
    <property type="component" value="Chromosome 1"/>
</dbReference>
<name>C1FE45_MICCC</name>
<evidence type="ECO:0000256" key="1">
    <source>
        <dbReference type="SAM" id="Coils"/>
    </source>
</evidence>
<dbReference type="GeneID" id="8250170"/>
<dbReference type="InParanoid" id="C1FE45"/>
<accession>C1FE45</accession>
<keyword evidence="4" id="KW-1185">Reference proteome</keyword>
<feature type="region of interest" description="Disordered" evidence="2">
    <location>
        <begin position="601"/>
        <end position="650"/>
    </location>
</feature>
<dbReference type="PANTHER" id="PTHR38019">
    <property type="entry name" value="KDA ANTIGEN P200, PUTATIVE-RELATED"/>
    <property type="match status" value="1"/>
</dbReference>
<sequence length="650" mass="76916">MPTIQRANFHTTRSHRRFDIYTVYVNNISKFLKSFWSSRRQLASSATFPQRTLFPQYLPLERQLEERLLSCPVDSEIVRDIVRQRPYFAIYRVPFIYSPPSEQAEYCVTTRGTETRLNAMNLNTFPGLGEDFQNSDLRSKLPLNGAKKVKIPKKRPDGTHAENLWVQDAVSPSIVYPKKNPPSGPPVTLDDIVGLDVGQRVPRLSSPRSIKACLEMGVDPVDLEMPVVDDFHDEKVDAAIWLLKYDHALKRREQILSQLQTMRENYLTEDVLEEYRPSIGALAKTELNDAKISGSMQMAYGSKTSFDEHQRRLERVLERNYLSEIQSIKENERKYVPQYKEEMERELRKTRARHAALQQRNQKEEQWRNKTRDILDWQQARIDAKKMAQDEDDKRWEHMMQERKEHFENTKRVLSDAYQNKINRARAIANDRLNTRIRGILDREEKRTSKMRVVEEERERRASQDRFQMRQKEEDRIRAYECAMQTQKNREERFQAEYESSMRLSEEVRAANEFHRQMRLTERKLIFEDRKMKSEMKQNQDALYRFKLKQKIDRETAKVQFIKRLKEDLKSKAVKSNVAQAFKKEQQREQAQKMLHASYRHEATPQSFTKGSKVYGRHGTARRESTRSSLLAENTSPNAFYERGITKSSE</sequence>
<protein>
    <submittedName>
        <fullName evidence="3">Uncharacterized protein</fullName>
    </submittedName>
</protein>
<organism evidence="3 4">
    <name type="scientific">Micromonas commoda (strain RCC299 / NOUM17 / CCMP2709)</name>
    <name type="common">Picoplanktonic green alga</name>
    <dbReference type="NCBI Taxonomy" id="296587"/>
    <lineage>
        <taxon>Eukaryota</taxon>
        <taxon>Viridiplantae</taxon>
        <taxon>Chlorophyta</taxon>
        <taxon>Mamiellophyceae</taxon>
        <taxon>Mamiellales</taxon>
        <taxon>Mamiellaceae</taxon>
        <taxon>Micromonas</taxon>
    </lineage>
</organism>
<dbReference type="KEGG" id="mis:MICPUN_55300"/>
<dbReference type="PANTHER" id="PTHR38019:SF1">
    <property type="entry name" value="N-ACETYLTRANSFERASE DOMAIN-CONTAINING PROTEIN"/>
    <property type="match status" value="1"/>
</dbReference>
<gene>
    <name evidence="3" type="ORF">MICPUN_55300</name>
</gene>
<evidence type="ECO:0000256" key="2">
    <source>
        <dbReference type="SAM" id="MobiDB-lite"/>
    </source>
</evidence>